<keyword evidence="2" id="KW-1185">Reference proteome</keyword>
<reference evidence="1 2" key="1">
    <citation type="submission" date="2021-01" db="EMBL/GenBank/DDBJ databases">
        <title>Whole genome shotgun sequence of Planobispora siamensis NBRC 107568.</title>
        <authorList>
            <person name="Komaki H."/>
            <person name="Tamura T."/>
        </authorList>
    </citation>
    <scope>NUCLEOTIDE SEQUENCE [LARGE SCALE GENOMIC DNA]</scope>
    <source>
        <strain evidence="1 2">NBRC 107568</strain>
    </source>
</reference>
<comment type="caution">
    <text evidence="1">The sequence shown here is derived from an EMBL/GenBank/DDBJ whole genome shotgun (WGS) entry which is preliminary data.</text>
</comment>
<evidence type="ECO:0000313" key="1">
    <source>
        <dbReference type="EMBL" id="GIH95303.1"/>
    </source>
</evidence>
<organism evidence="1 2">
    <name type="scientific">Planobispora siamensis</name>
    <dbReference type="NCBI Taxonomy" id="936338"/>
    <lineage>
        <taxon>Bacteria</taxon>
        <taxon>Bacillati</taxon>
        <taxon>Actinomycetota</taxon>
        <taxon>Actinomycetes</taxon>
        <taxon>Streptosporangiales</taxon>
        <taxon>Streptosporangiaceae</taxon>
        <taxon>Planobispora</taxon>
    </lineage>
</organism>
<accession>A0A8J3SJ25</accession>
<dbReference type="EMBL" id="BOOJ01000052">
    <property type="protein sequence ID" value="GIH95303.1"/>
    <property type="molecule type" value="Genomic_DNA"/>
</dbReference>
<dbReference type="RefSeq" id="WP_204067402.1">
    <property type="nucleotide sequence ID" value="NZ_BOOJ01000052.1"/>
</dbReference>
<sequence length="80" mass="8863">MTTDYPPERSKAQAALDAYHADGGDPAELTGRFVVVGRFEYGDDQGPVVLYEVREADDTAWLDPEGYIAAISLTQYFEDD</sequence>
<gene>
    <name evidence="1" type="ORF">Psi01_59330</name>
</gene>
<protein>
    <submittedName>
        <fullName evidence="1">Uncharacterized protein</fullName>
    </submittedName>
</protein>
<proteinExistence type="predicted"/>
<dbReference type="Proteomes" id="UP000619788">
    <property type="component" value="Unassembled WGS sequence"/>
</dbReference>
<dbReference type="AlphaFoldDB" id="A0A8J3SJ25"/>
<name>A0A8J3SJ25_9ACTN</name>
<evidence type="ECO:0000313" key="2">
    <source>
        <dbReference type="Proteomes" id="UP000619788"/>
    </source>
</evidence>